<reference evidence="1 2" key="1">
    <citation type="submission" date="2019-03" db="EMBL/GenBank/DDBJ databases">
        <title>First draft genome of Liparis tanakae, snailfish: a comprehensive survey of snailfish specific genes.</title>
        <authorList>
            <person name="Kim W."/>
            <person name="Song I."/>
            <person name="Jeong J.-H."/>
            <person name="Kim D."/>
            <person name="Kim S."/>
            <person name="Ryu S."/>
            <person name="Song J.Y."/>
            <person name="Lee S.K."/>
        </authorList>
    </citation>
    <scope>NUCLEOTIDE SEQUENCE [LARGE SCALE GENOMIC DNA]</scope>
    <source>
        <tissue evidence="1">Muscle</tissue>
    </source>
</reference>
<keyword evidence="2" id="KW-1185">Reference proteome</keyword>
<accession>A0A4Z2IJ53</accession>
<proteinExistence type="predicted"/>
<name>A0A4Z2IJ53_9TELE</name>
<sequence>MVVKQAASIRFRVPSISYSDSVRVSVSAGPKHRQGDYKSACSDKNGLIQHFPRMRRSISLHSAPVTTSQNLCVQNRCSSPALAAQKSLRQAAILGELVKTTVAPQVDAATLRRGARRPSGKHRLNLGSAAPRAFVIWRRSNRQVAAAAACSPRSASR</sequence>
<dbReference type="EMBL" id="SRLO01000077">
    <property type="protein sequence ID" value="TNN78050.1"/>
    <property type="molecule type" value="Genomic_DNA"/>
</dbReference>
<gene>
    <name evidence="1" type="ORF">EYF80_011804</name>
</gene>
<evidence type="ECO:0000313" key="1">
    <source>
        <dbReference type="EMBL" id="TNN78050.1"/>
    </source>
</evidence>
<dbReference type="OrthoDB" id="10440299at2759"/>
<protein>
    <submittedName>
        <fullName evidence="1">Uncharacterized protein</fullName>
    </submittedName>
</protein>
<dbReference type="AlphaFoldDB" id="A0A4Z2IJ53"/>
<dbReference type="Proteomes" id="UP000314294">
    <property type="component" value="Unassembled WGS sequence"/>
</dbReference>
<evidence type="ECO:0000313" key="2">
    <source>
        <dbReference type="Proteomes" id="UP000314294"/>
    </source>
</evidence>
<organism evidence="1 2">
    <name type="scientific">Liparis tanakae</name>
    <name type="common">Tanaka's snailfish</name>
    <dbReference type="NCBI Taxonomy" id="230148"/>
    <lineage>
        <taxon>Eukaryota</taxon>
        <taxon>Metazoa</taxon>
        <taxon>Chordata</taxon>
        <taxon>Craniata</taxon>
        <taxon>Vertebrata</taxon>
        <taxon>Euteleostomi</taxon>
        <taxon>Actinopterygii</taxon>
        <taxon>Neopterygii</taxon>
        <taxon>Teleostei</taxon>
        <taxon>Neoteleostei</taxon>
        <taxon>Acanthomorphata</taxon>
        <taxon>Eupercaria</taxon>
        <taxon>Perciformes</taxon>
        <taxon>Cottioidei</taxon>
        <taxon>Cottales</taxon>
        <taxon>Liparidae</taxon>
        <taxon>Liparis</taxon>
    </lineage>
</organism>
<comment type="caution">
    <text evidence="1">The sequence shown here is derived from an EMBL/GenBank/DDBJ whole genome shotgun (WGS) entry which is preliminary data.</text>
</comment>